<dbReference type="InterPro" id="IPR013087">
    <property type="entry name" value="Znf_C2H2_type"/>
</dbReference>
<feature type="binding site" evidence="8">
    <location>
        <position position="19"/>
    </location>
    <ligand>
        <name>Zn(2+)</name>
        <dbReference type="ChEBI" id="CHEBI:29105"/>
    </ligand>
</feature>
<evidence type="ECO:0000256" key="5">
    <source>
        <dbReference type="ARBA" id="ARBA00022833"/>
    </source>
</evidence>
<feature type="domain" description="C2H2-type" evidence="10">
    <location>
        <begin position="345"/>
        <end position="372"/>
    </location>
</feature>
<dbReference type="AlphaFoldDB" id="A0A8D8CQZ7"/>
<evidence type="ECO:0000259" key="10">
    <source>
        <dbReference type="PROSITE" id="PS50157"/>
    </source>
</evidence>
<reference evidence="12" key="1">
    <citation type="submission" date="2021-05" db="EMBL/GenBank/DDBJ databases">
        <authorList>
            <person name="Alioto T."/>
            <person name="Alioto T."/>
            <person name="Gomez Garrido J."/>
        </authorList>
    </citation>
    <scope>NUCLEOTIDE SEQUENCE</scope>
</reference>
<organism evidence="12">
    <name type="scientific">Culex pipiens</name>
    <name type="common">House mosquito</name>
    <dbReference type="NCBI Taxonomy" id="7175"/>
    <lineage>
        <taxon>Eukaryota</taxon>
        <taxon>Metazoa</taxon>
        <taxon>Ecdysozoa</taxon>
        <taxon>Arthropoda</taxon>
        <taxon>Hexapoda</taxon>
        <taxon>Insecta</taxon>
        <taxon>Pterygota</taxon>
        <taxon>Neoptera</taxon>
        <taxon>Endopterygota</taxon>
        <taxon>Diptera</taxon>
        <taxon>Nematocera</taxon>
        <taxon>Culicoidea</taxon>
        <taxon>Culicidae</taxon>
        <taxon>Culicinae</taxon>
        <taxon>Culicini</taxon>
        <taxon>Culex</taxon>
        <taxon>Culex</taxon>
    </lineage>
</organism>
<dbReference type="EMBL" id="HBUE01129574">
    <property type="protein sequence ID" value="CAG6495727.1"/>
    <property type="molecule type" value="Transcribed_RNA"/>
</dbReference>
<dbReference type="SUPFAM" id="SSF57667">
    <property type="entry name" value="beta-beta-alpha zinc fingers"/>
    <property type="match status" value="4"/>
</dbReference>
<sequence length="402" mass="46289">MNHITAEPFARNLLICRVCEAPEDLQPLFNSNIESDLAAKMVCCASVQLSQNDGLPQHLCSTCRNDLEAAYAFRVRCECADSNFRKLLSLKSEPFAEDGDIKEDKTATFEEDIDSDAPISELLPKSDTDLLDDPHSFHEEQEASDTGEKDSEVFTCETCGKVLSTFQQYRAHVKAKHEQPRKSTEAPKKFGCDKCSLEFKCQSAYQRHISAVHEKRRDYLCKICGEAFAEKYGLRSHQTVHADERYPCSKCPSTFKWKRSLIHHEQLHLPPEERDPKLVKKYKPSKKKYICSFCGKISNNISCHVVHERWHTDERPYNCVTCSKKFRTSTQLRKHELTHTNTRSYECQECHKCFRQKSHLVTHTLVHTQEKNHVCNICSKAFSLKASLRAHMKSHDIFVANK</sequence>
<feature type="domain" description="C2H2-type" evidence="10">
    <location>
        <begin position="190"/>
        <end position="218"/>
    </location>
</feature>
<protein>
    <submittedName>
        <fullName evidence="12">Zinc finger protein 16</fullName>
    </submittedName>
</protein>
<proteinExistence type="predicted"/>
<feature type="domain" description="ZAD" evidence="11">
    <location>
        <begin position="14"/>
        <end position="87"/>
    </location>
</feature>
<dbReference type="GO" id="GO:0008270">
    <property type="term" value="F:zinc ion binding"/>
    <property type="evidence" value="ECO:0007669"/>
    <property type="project" value="UniProtKB-UniRule"/>
</dbReference>
<evidence type="ECO:0000256" key="4">
    <source>
        <dbReference type="ARBA" id="ARBA00022771"/>
    </source>
</evidence>
<evidence type="ECO:0000256" key="6">
    <source>
        <dbReference type="ARBA" id="ARBA00023242"/>
    </source>
</evidence>
<dbReference type="Pfam" id="PF07776">
    <property type="entry name" value="zf-AD"/>
    <property type="match status" value="1"/>
</dbReference>
<dbReference type="InterPro" id="IPR012934">
    <property type="entry name" value="Znf_AD"/>
</dbReference>
<dbReference type="GO" id="GO:0000981">
    <property type="term" value="F:DNA-binding transcription factor activity, RNA polymerase II-specific"/>
    <property type="evidence" value="ECO:0007669"/>
    <property type="project" value="TreeGrafter"/>
</dbReference>
<keyword evidence="5 8" id="KW-0862">Zinc</keyword>
<feature type="domain" description="C2H2-type" evidence="10">
    <location>
        <begin position="317"/>
        <end position="344"/>
    </location>
</feature>
<feature type="binding site" evidence="8">
    <location>
        <position position="63"/>
    </location>
    <ligand>
        <name>Zn(2+)</name>
        <dbReference type="ChEBI" id="CHEBI:29105"/>
    </ligand>
</feature>
<accession>A0A8D8CQZ7</accession>
<feature type="domain" description="C2H2-type" evidence="10">
    <location>
        <begin position="373"/>
        <end position="395"/>
    </location>
</feature>
<keyword evidence="3" id="KW-0677">Repeat</keyword>
<dbReference type="PROSITE" id="PS00028">
    <property type="entry name" value="ZINC_FINGER_C2H2_1"/>
    <property type="match status" value="7"/>
</dbReference>
<evidence type="ECO:0000256" key="9">
    <source>
        <dbReference type="SAM" id="MobiDB-lite"/>
    </source>
</evidence>
<feature type="binding site" evidence="8">
    <location>
        <position position="16"/>
    </location>
    <ligand>
        <name>Zn(2+)</name>
        <dbReference type="ChEBI" id="CHEBI:29105"/>
    </ligand>
</feature>
<evidence type="ECO:0000256" key="1">
    <source>
        <dbReference type="ARBA" id="ARBA00004123"/>
    </source>
</evidence>
<dbReference type="FunFam" id="3.30.160.60:FF:000340">
    <property type="entry name" value="zinc finger protein 473 isoform X1"/>
    <property type="match status" value="1"/>
</dbReference>
<dbReference type="SMART" id="SM00355">
    <property type="entry name" value="ZnF_C2H2"/>
    <property type="match status" value="8"/>
</dbReference>
<evidence type="ECO:0000256" key="8">
    <source>
        <dbReference type="PROSITE-ProRule" id="PRU01263"/>
    </source>
</evidence>
<comment type="subcellular location">
    <subcellularLocation>
        <location evidence="1">Nucleus</location>
    </subcellularLocation>
</comment>
<dbReference type="PANTHER" id="PTHR24379">
    <property type="entry name" value="KRAB AND ZINC FINGER DOMAIN-CONTAINING"/>
    <property type="match status" value="1"/>
</dbReference>
<dbReference type="PROSITE" id="PS51915">
    <property type="entry name" value="ZAD"/>
    <property type="match status" value="1"/>
</dbReference>
<keyword evidence="2 8" id="KW-0479">Metal-binding</keyword>
<dbReference type="Pfam" id="PF00096">
    <property type="entry name" value="zf-C2H2"/>
    <property type="match status" value="4"/>
</dbReference>
<dbReference type="InterPro" id="IPR036236">
    <property type="entry name" value="Znf_C2H2_sf"/>
</dbReference>
<dbReference type="FunFam" id="3.30.160.60:FF:000870">
    <property type="entry name" value="zinc finger protein 197 isoform X1"/>
    <property type="match status" value="1"/>
</dbReference>
<feature type="domain" description="C2H2-type" evidence="10">
    <location>
        <begin position="246"/>
        <end position="273"/>
    </location>
</feature>
<dbReference type="GO" id="GO:0000977">
    <property type="term" value="F:RNA polymerase II transcription regulatory region sequence-specific DNA binding"/>
    <property type="evidence" value="ECO:0007669"/>
    <property type="project" value="TreeGrafter"/>
</dbReference>
<dbReference type="PROSITE" id="PS50157">
    <property type="entry name" value="ZINC_FINGER_C2H2_2"/>
    <property type="match status" value="8"/>
</dbReference>
<dbReference type="SUPFAM" id="SSF57716">
    <property type="entry name" value="Glucocorticoid receptor-like (DNA-binding domain)"/>
    <property type="match status" value="1"/>
</dbReference>
<evidence type="ECO:0000313" key="12">
    <source>
        <dbReference type="EMBL" id="CAG6495727.1"/>
    </source>
</evidence>
<keyword evidence="4 7" id="KW-0863">Zinc-finger</keyword>
<feature type="domain" description="C2H2-type" evidence="10">
    <location>
        <begin position="219"/>
        <end position="246"/>
    </location>
</feature>
<dbReference type="Pfam" id="PF13912">
    <property type="entry name" value="zf-C2H2_6"/>
    <property type="match status" value="1"/>
</dbReference>
<evidence type="ECO:0000259" key="11">
    <source>
        <dbReference type="PROSITE" id="PS51915"/>
    </source>
</evidence>
<feature type="domain" description="C2H2-type" evidence="10">
    <location>
        <begin position="289"/>
        <end position="316"/>
    </location>
</feature>
<evidence type="ECO:0000256" key="7">
    <source>
        <dbReference type="PROSITE-ProRule" id="PRU00042"/>
    </source>
</evidence>
<dbReference type="Gene3D" id="3.40.1800.20">
    <property type="match status" value="1"/>
</dbReference>
<dbReference type="PANTHER" id="PTHR24379:SF127">
    <property type="entry name" value="BLOODY FINGERS-RELATED"/>
    <property type="match status" value="1"/>
</dbReference>
<feature type="binding site" evidence="8">
    <location>
        <position position="60"/>
    </location>
    <ligand>
        <name>Zn(2+)</name>
        <dbReference type="ChEBI" id="CHEBI:29105"/>
    </ligand>
</feature>
<evidence type="ECO:0000256" key="2">
    <source>
        <dbReference type="ARBA" id="ARBA00022723"/>
    </source>
</evidence>
<feature type="region of interest" description="Disordered" evidence="9">
    <location>
        <begin position="130"/>
        <end position="149"/>
    </location>
</feature>
<dbReference type="Gene3D" id="3.30.160.60">
    <property type="entry name" value="Classic Zinc Finger"/>
    <property type="match status" value="7"/>
</dbReference>
<dbReference type="FunFam" id="3.30.160.60:FF:000624">
    <property type="entry name" value="zinc finger protein 697"/>
    <property type="match status" value="1"/>
</dbReference>
<name>A0A8D8CQZ7_CULPI</name>
<dbReference type="SMART" id="SM00868">
    <property type="entry name" value="zf-AD"/>
    <property type="match status" value="1"/>
</dbReference>
<evidence type="ECO:0000256" key="3">
    <source>
        <dbReference type="ARBA" id="ARBA00022737"/>
    </source>
</evidence>
<keyword evidence="6" id="KW-0539">Nucleus</keyword>
<dbReference type="GO" id="GO:0005634">
    <property type="term" value="C:nucleus"/>
    <property type="evidence" value="ECO:0007669"/>
    <property type="project" value="UniProtKB-SubCell"/>
</dbReference>
<feature type="domain" description="C2H2-type" evidence="10">
    <location>
        <begin position="154"/>
        <end position="182"/>
    </location>
</feature>